<dbReference type="GO" id="GO:0016989">
    <property type="term" value="F:sigma factor antagonist activity"/>
    <property type="evidence" value="ECO:0007669"/>
    <property type="project" value="TreeGrafter"/>
</dbReference>
<dbReference type="FunFam" id="2.60.120.1440:FF:000001">
    <property type="entry name" value="Putative anti-sigma factor"/>
    <property type="match status" value="1"/>
</dbReference>
<dbReference type="PIRSF" id="PIRSF018266">
    <property type="entry name" value="FecR"/>
    <property type="match status" value="1"/>
</dbReference>
<dbReference type="InterPro" id="IPR032508">
    <property type="entry name" value="FecR_C"/>
</dbReference>
<feature type="domain" description="Protein FecR C-terminal" evidence="3">
    <location>
        <begin position="256"/>
        <end position="325"/>
    </location>
</feature>
<evidence type="ECO:0000256" key="1">
    <source>
        <dbReference type="SAM" id="Phobius"/>
    </source>
</evidence>
<dbReference type="RefSeq" id="WP_004310013.1">
    <property type="nucleotide sequence ID" value="NZ_CAAKNR010000114.1"/>
</dbReference>
<keyword evidence="1" id="KW-1133">Transmembrane helix</keyword>
<dbReference type="InterPro" id="IPR012373">
    <property type="entry name" value="Ferrdict_sens_TM"/>
</dbReference>
<keyword evidence="1" id="KW-0812">Transmembrane</keyword>
<reference evidence="6" key="2">
    <citation type="submission" date="2022-10" db="EMBL/GenBank/DDBJ databases">
        <title>Human gut microbiome strain richness.</title>
        <authorList>
            <person name="Chen-Liaw A."/>
        </authorList>
    </citation>
    <scope>NUCLEOTIDE SEQUENCE</scope>
    <source>
        <strain evidence="6">BSD2780120875st1_E1_BSD2780120875_150330</strain>
    </source>
</reference>
<evidence type="ECO:0000259" key="3">
    <source>
        <dbReference type="Pfam" id="PF16344"/>
    </source>
</evidence>
<comment type="caution">
    <text evidence="5">The sequence shown here is derived from an EMBL/GenBank/DDBJ whole genome shotgun (WGS) entry which is preliminary data.</text>
</comment>
<evidence type="ECO:0000313" key="7">
    <source>
        <dbReference type="Proteomes" id="UP000375690"/>
    </source>
</evidence>
<name>A0A139KS95_BACOV</name>
<organism evidence="5 7">
    <name type="scientific">Bacteroides ovatus</name>
    <dbReference type="NCBI Taxonomy" id="28116"/>
    <lineage>
        <taxon>Bacteria</taxon>
        <taxon>Pseudomonadati</taxon>
        <taxon>Bacteroidota</taxon>
        <taxon>Bacteroidia</taxon>
        <taxon>Bacteroidales</taxon>
        <taxon>Bacteroidaceae</taxon>
        <taxon>Bacteroides</taxon>
    </lineage>
</organism>
<dbReference type="EMBL" id="VWFC01000017">
    <property type="protein sequence ID" value="KAB1325349.1"/>
    <property type="molecule type" value="Genomic_DNA"/>
</dbReference>
<dbReference type="Proteomes" id="UP001219389">
    <property type="component" value="Unassembled WGS sequence"/>
</dbReference>
<proteinExistence type="predicted"/>
<accession>A0A139KS95</accession>
<dbReference type="Proteomes" id="UP000375690">
    <property type="component" value="Unassembled WGS sequence"/>
</dbReference>
<feature type="domain" description="FecR protein" evidence="2">
    <location>
        <begin position="119"/>
        <end position="211"/>
    </location>
</feature>
<evidence type="ECO:0000313" key="5">
    <source>
        <dbReference type="EMBL" id="KAB1325349.1"/>
    </source>
</evidence>
<evidence type="ECO:0000259" key="2">
    <source>
        <dbReference type="Pfam" id="PF04773"/>
    </source>
</evidence>
<gene>
    <name evidence="5" type="ORF">F3B53_14865</name>
    <name evidence="4" type="ORF">F3B98_23400</name>
    <name evidence="6" type="ORF">PO382_11305</name>
</gene>
<dbReference type="EMBL" id="JAQNZF010000012">
    <property type="protein sequence ID" value="MDC2742812.1"/>
    <property type="molecule type" value="Genomic_DNA"/>
</dbReference>
<evidence type="ECO:0000313" key="8">
    <source>
        <dbReference type="Proteomes" id="UP000435985"/>
    </source>
</evidence>
<dbReference type="Gene3D" id="3.55.50.30">
    <property type="match status" value="1"/>
</dbReference>
<dbReference type="InterPro" id="IPR006860">
    <property type="entry name" value="FecR"/>
</dbReference>
<dbReference type="EMBL" id="VWFO01000044">
    <property type="protein sequence ID" value="KAA4661335.1"/>
    <property type="molecule type" value="Genomic_DNA"/>
</dbReference>
<evidence type="ECO:0000313" key="6">
    <source>
        <dbReference type="EMBL" id="MDC2742812.1"/>
    </source>
</evidence>
<dbReference type="PANTHER" id="PTHR30273:SF2">
    <property type="entry name" value="PROTEIN FECR"/>
    <property type="match status" value="1"/>
</dbReference>
<protein>
    <submittedName>
        <fullName evidence="5">DUF4974 domain-containing protein</fullName>
    </submittedName>
</protein>
<evidence type="ECO:0000313" key="4">
    <source>
        <dbReference type="EMBL" id="KAA4661335.1"/>
    </source>
</evidence>
<dbReference type="PANTHER" id="PTHR30273">
    <property type="entry name" value="PERIPLASMIC SIGNAL SENSOR AND SIGMA FACTOR ACTIVATOR FECR-RELATED"/>
    <property type="match status" value="1"/>
</dbReference>
<dbReference type="Pfam" id="PF04773">
    <property type="entry name" value="FecR"/>
    <property type="match status" value="1"/>
</dbReference>
<sequence>MENYIQKIISVFTASKHSEKVIEEVHQWLVDKEHSDEKEAALHTLWSETDGKADAGTWASLSNVYNKIGAGQQKTVRKFRMQIWQYAAVAVVVLAVAISGTFFYAKNMYSEVAMIEKFTPAGDMITIELPDGSKVQTNSGTLLLYPEAFKGDTRTVYLVGEANFKVKKDPEKPFIVRSGSMAVTALGTEFNVGAYPESNEIVATLLHGKIKVDCDEERRNYILHPGQQIIYQKNSGQVVLANADVEAVTAWQKGLYIFRGDTMKEIIAELERRFNITFQCNTSHFSNDKYNFSFRKNSDIGEIMDIMKEVVGGFDYKIEENVCYIKLIK</sequence>
<dbReference type="Pfam" id="PF16344">
    <property type="entry name" value="FecR_C"/>
    <property type="match status" value="1"/>
</dbReference>
<reference evidence="7 8" key="1">
    <citation type="journal article" date="2019" name="Nat. Med.">
        <title>A library of human gut bacterial isolates paired with longitudinal multiomics data enables mechanistic microbiome research.</title>
        <authorList>
            <person name="Poyet M."/>
            <person name="Groussin M."/>
            <person name="Gibbons S.M."/>
            <person name="Avila-Pacheco J."/>
            <person name="Jiang X."/>
            <person name="Kearney S.M."/>
            <person name="Perrotta A.R."/>
            <person name="Berdy B."/>
            <person name="Zhao S."/>
            <person name="Lieberman T.D."/>
            <person name="Swanson P.K."/>
            <person name="Smith M."/>
            <person name="Roesemann S."/>
            <person name="Alexander J.E."/>
            <person name="Rich S.A."/>
            <person name="Livny J."/>
            <person name="Vlamakis H."/>
            <person name="Clish C."/>
            <person name="Bullock K."/>
            <person name="Deik A."/>
            <person name="Scott J."/>
            <person name="Pierce K.A."/>
            <person name="Xavier R.J."/>
            <person name="Alm E.J."/>
        </authorList>
    </citation>
    <scope>NUCLEOTIDE SEQUENCE [LARGE SCALE GENOMIC DNA]</scope>
    <source>
        <strain evidence="4 8">BIOML-A14</strain>
        <strain evidence="5 7">BIOML-A2</strain>
    </source>
</reference>
<dbReference type="Proteomes" id="UP000435985">
    <property type="component" value="Unassembled WGS sequence"/>
</dbReference>
<feature type="transmembrane region" description="Helical" evidence="1">
    <location>
        <begin position="83"/>
        <end position="105"/>
    </location>
</feature>
<dbReference type="AlphaFoldDB" id="A0A139KS95"/>
<keyword evidence="1" id="KW-0472">Membrane</keyword>
<dbReference type="Gene3D" id="2.60.120.1440">
    <property type="match status" value="1"/>
</dbReference>